<keyword evidence="3" id="KW-0378">Hydrolase</keyword>
<dbReference type="GO" id="GO:0005737">
    <property type="term" value="C:cytoplasm"/>
    <property type="evidence" value="ECO:0007669"/>
    <property type="project" value="TreeGrafter"/>
</dbReference>
<name>R7GC91_9FIRM</name>
<feature type="domain" description="Peptidase M20 dimerisation" evidence="2">
    <location>
        <begin position="171"/>
        <end position="250"/>
    </location>
</feature>
<dbReference type="GO" id="GO:0046657">
    <property type="term" value="P:folic acid catabolic process"/>
    <property type="evidence" value="ECO:0007669"/>
    <property type="project" value="TreeGrafter"/>
</dbReference>
<dbReference type="GO" id="GO:0071713">
    <property type="term" value="F:para-aminobenzoyl-glutamate hydrolase activity"/>
    <property type="evidence" value="ECO:0007669"/>
    <property type="project" value="TreeGrafter"/>
</dbReference>
<dbReference type="PANTHER" id="PTHR30575">
    <property type="entry name" value="PEPTIDASE M20"/>
    <property type="match status" value="1"/>
</dbReference>
<dbReference type="InterPro" id="IPR017144">
    <property type="entry name" value="Xaa-Arg_dipeptidase"/>
</dbReference>
<dbReference type="RefSeq" id="WP_022419787.1">
    <property type="nucleotide sequence ID" value="NZ_FR898528.1"/>
</dbReference>
<dbReference type="InterPro" id="IPR011650">
    <property type="entry name" value="Peptidase_M20_dimer"/>
</dbReference>
<dbReference type="EMBL" id="CBIN010000278">
    <property type="protein sequence ID" value="CDE23562.1"/>
    <property type="molecule type" value="Genomic_DNA"/>
</dbReference>
<evidence type="ECO:0000313" key="3">
    <source>
        <dbReference type="EMBL" id="CDE23562.1"/>
    </source>
</evidence>
<organism evidence="3 4">
    <name type="scientific">Amedibacillus dolichus CAG:375</name>
    <dbReference type="NCBI Taxonomy" id="1263076"/>
    <lineage>
        <taxon>Bacteria</taxon>
        <taxon>Bacillati</taxon>
        <taxon>Bacillota</taxon>
        <taxon>Erysipelotrichia</taxon>
        <taxon>Erysipelotrichales</taxon>
        <taxon>Erysipelotrichaceae</taxon>
        <taxon>Amedibacillus</taxon>
    </lineage>
</organism>
<dbReference type="NCBIfam" id="TIGR01891">
    <property type="entry name" value="amidohydrolases"/>
    <property type="match status" value="1"/>
</dbReference>
<comment type="similarity">
    <text evidence="1">Belongs to the peptidase M20A family.</text>
</comment>
<evidence type="ECO:0000313" key="4">
    <source>
        <dbReference type="Proteomes" id="UP000018093"/>
    </source>
</evidence>
<comment type="caution">
    <text evidence="3">The sequence shown here is derived from an EMBL/GenBank/DDBJ whole genome shotgun (WGS) entry which is preliminary data.</text>
</comment>
<dbReference type="Pfam" id="PF07687">
    <property type="entry name" value="M20_dimer"/>
    <property type="match status" value="1"/>
</dbReference>
<proteinExistence type="inferred from homology"/>
<gene>
    <name evidence="3" type="ORF">BN631_00214</name>
</gene>
<dbReference type="InterPro" id="IPR002933">
    <property type="entry name" value="Peptidase_M20"/>
</dbReference>
<dbReference type="Proteomes" id="UP000018093">
    <property type="component" value="Unassembled WGS sequence"/>
</dbReference>
<evidence type="ECO:0000259" key="2">
    <source>
        <dbReference type="Pfam" id="PF07687"/>
    </source>
</evidence>
<dbReference type="Gene3D" id="3.40.630.10">
    <property type="entry name" value="Zn peptidases"/>
    <property type="match status" value="1"/>
</dbReference>
<dbReference type="SUPFAM" id="SSF55031">
    <property type="entry name" value="Bacterial exopeptidase dimerisation domain"/>
    <property type="match status" value="1"/>
</dbReference>
<dbReference type="PIRSF" id="PIRSF037226">
    <property type="entry name" value="Amidohydrolase_ACY1L2_prd"/>
    <property type="match status" value="1"/>
</dbReference>
<dbReference type="InterPro" id="IPR052030">
    <property type="entry name" value="Peptidase_M20/M20A_hydrolases"/>
</dbReference>
<dbReference type="Pfam" id="PF01546">
    <property type="entry name" value="Peptidase_M20"/>
    <property type="match status" value="1"/>
</dbReference>
<sequence>MNEENKKEFDSLIESNMPRIWEIAQYIYENPELGYEEYKACEVQCKFLKQAGFKVTQGIEEIETAFVAEYGVGNPIIAIVSEYDALKGLGHACGHNLIASSSILTGVTVKEYLEKYHKSGTIKVIGTPAEEGGGGKIQLLRKGIFNGIDAVFMMHPTSDKTRLAGECMSNMKIKIDFIGKSAHAGSHPDNGRNALSAANLYLSAVAFWRQHFKYDMRVNHIIEFGGEMTNSISDKVVVKGELRSFNLKDLYWLENVLKKCAYNCSEAMECSADFKSEEGYQGRIPNKTLSDICRKELENLGEPLLDGMPFDFGGEDLGNVSRLIPICNPYVTIFPDFKISGHTEQFKNLANSEAGYRCIEITCKAMTRTIIDVYEQPFILVEAKEELKERLLKE</sequence>
<dbReference type="GO" id="GO:0016805">
    <property type="term" value="F:dipeptidase activity"/>
    <property type="evidence" value="ECO:0007669"/>
    <property type="project" value="InterPro"/>
</dbReference>
<dbReference type="PANTHER" id="PTHR30575:SF0">
    <property type="entry name" value="XAA-ARG DIPEPTIDASE"/>
    <property type="match status" value="1"/>
</dbReference>
<dbReference type="InterPro" id="IPR017439">
    <property type="entry name" value="Amidohydrolase"/>
</dbReference>
<accession>R7GC91</accession>
<protein>
    <recommendedName>
        <fullName evidence="1">Peptidase M20 domain-containing protein 2</fullName>
    </recommendedName>
</protein>
<dbReference type="InterPro" id="IPR036264">
    <property type="entry name" value="Bact_exopeptidase_dim_dom"/>
</dbReference>
<evidence type="ECO:0000256" key="1">
    <source>
        <dbReference type="PIRNR" id="PIRNR037226"/>
    </source>
</evidence>
<dbReference type="SUPFAM" id="SSF53187">
    <property type="entry name" value="Zn-dependent exopeptidases"/>
    <property type="match status" value="1"/>
</dbReference>
<reference evidence="3" key="1">
    <citation type="submission" date="2012-11" db="EMBL/GenBank/DDBJ databases">
        <title>Dependencies among metagenomic species, viruses, plasmids and units of genetic variation.</title>
        <authorList>
            <person name="Nielsen H.B."/>
            <person name="Almeida M."/>
            <person name="Juncker A.S."/>
            <person name="Rasmussen S."/>
            <person name="Li J."/>
            <person name="Sunagawa S."/>
            <person name="Plichta D."/>
            <person name="Gautier L."/>
            <person name="Le Chatelier E."/>
            <person name="Peletier E."/>
            <person name="Bonde I."/>
            <person name="Nielsen T."/>
            <person name="Manichanh C."/>
            <person name="Arumugam M."/>
            <person name="Batto J."/>
            <person name="Santos M.B.Q.D."/>
            <person name="Blom N."/>
            <person name="Borruel N."/>
            <person name="Burgdorf K.S."/>
            <person name="Boumezbeur F."/>
            <person name="Casellas F."/>
            <person name="Dore J."/>
            <person name="Guarner F."/>
            <person name="Hansen T."/>
            <person name="Hildebrand F."/>
            <person name="Kaas R.S."/>
            <person name="Kennedy S."/>
            <person name="Kristiansen K."/>
            <person name="Kultima J.R."/>
            <person name="Leonard P."/>
            <person name="Levenez F."/>
            <person name="Lund O."/>
            <person name="Moumen B."/>
            <person name="Le Paslier D."/>
            <person name="Pons N."/>
            <person name="Pedersen O."/>
            <person name="Prifti E."/>
            <person name="Qin J."/>
            <person name="Raes J."/>
            <person name="Tap J."/>
            <person name="Tims S."/>
            <person name="Ussery D.W."/>
            <person name="Yamada T."/>
            <person name="MetaHit consortium"/>
            <person name="Renault P."/>
            <person name="Sicheritz-Ponten T."/>
            <person name="Bork P."/>
            <person name="Wang J."/>
            <person name="Brunak S."/>
            <person name="Ehrlich S.D."/>
        </authorList>
    </citation>
    <scope>NUCLEOTIDE SEQUENCE [LARGE SCALE GENOMIC DNA]</scope>
</reference>
<dbReference type="AlphaFoldDB" id="R7GC91"/>
<dbReference type="Gene3D" id="3.30.70.360">
    <property type="match status" value="1"/>
</dbReference>
<dbReference type="CDD" id="cd03887">
    <property type="entry name" value="M20_Acy1L2"/>
    <property type="match status" value="1"/>
</dbReference>